<dbReference type="EMBL" id="JACVXC010000008">
    <property type="protein sequence ID" value="MBD0836990.1"/>
    <property type="molecule type" value="Genomic_DNA"/>
</dbReference>
<sequence length="213" mass="24185">MISLFSCSSDKPSNSLPSIPGLVSPANNLLCLENVIEFQWNASIDNDRDEISYLLEVSTDNKFSKLDYSKRISFNKHTFSLEPNTTYYWRVKAIDSENNESEYSAVFSFYTEGFGVRNHLPYIPELVSPGDYSKLDNSEVNLKWGGRDPDSDMLTYDIYFDSYFPPSTLISENQTGPTLIVQVESGKNYYWQVVSKDGKGGVTSGLIWTFSIY</sequence>
<gene>
    <name evidence="2" type="ORF">ICJ84_16260</name>
</gene>
<protein>
    <submittedName>
        <fullName evidence="2">Fibronectin type III domain-containing protein</fullName>
    </submittedName>
</protein>
<dbReference type="InterPro" id="IPR013783">
    <property type="entry name" value="Ig-like_fold"/>
</dbReference>
<keyword evidence="3" id="KW-1185">Reference proteome</keyword>
<name>A0A8J6QIN3_9FLAO</name>
<organism evidence="2 3">
    <name type="scientific">Aestuariibaculum suncheonense</name>
    <dbReference type="NCBI Taxonomy" id="1028745"/>
    <lineage>
        <taxon>Bacteria</taxon>
        <taxon>Pseudomonadati</taxon>
        <taxon>Bacteroidota</taxon>
        <taxon>Flavobacteriia</taxon>
        <taxon>Flavobacteriales</taxon>
        <taxon>Flavobacteriaceae</taxon>
    </lineage>
</organism>
<evidence type="ECO:0000313" key="3">
    <source>
        <dbReference type="Proteomes" id="UP000602057"/>
    </source>
</evidence>
<dbReference type="CDD" id="cd00063">
    <property type="entry name" value="FN3"/>
    <property type="match status" value="1"/>
</dbReference>
<dbReference type="PROSITE" id="PS50853">
    <property type="entry name" value="FN3"/>
    <property type="match status" value="1"/>
</dbReference>
<dbReference type="InterPro" id="IPR036116">
    <property type="entry name" value="FN3_sf"/>
</dbReference>
<evidence type="ECO:0000313" key="2">
    <source>
        <dbReference type="EMBL" id="MBD0836990.1"/>
    </source>
</evidence>
<comment type="caution">
    <text evidence="2">The sequence shown here is derived from an EMBL/GenBank/DDBJ whole genome shotgun (WGS) entry which is preliminary data.</text>
</comment>
<dbReference type="Pfam" id="PF25788">
    <property type="entry name" value="Ig_Rha78A_N"/>
    <property type="match status" value="1"/>
</dbReference>
<dbReference type="RefSeq" id="WP_188217478.1">
    <property type="nucleotide sequence ID" value="NZ_BAABGH010000009.1"/>
</dbReference>
<accession>A0A8J6QIN3</accession>
<reference evidence="2" key="1">
    <citation type="journal article" date="2013" name="Int. J. Syst. Evol. Microbiol.">
        <title>Aestuariibaculum suncheonense gen. nov., sp. nov., a marine bacterium of the family Flavobacteriaceae isolated from a tidal flat and emended descriptions of the genera Gaetbulibacter and Tamlana.</title>
        <authorList>
            <person name="Jeong S.H."/>
            <person name="Park M.S."/>
            <person name="Jin H.M."/>
            <person name="Lee K."/>
            <person name="Park W."/>
            <person name="Jeon C.O."/>
        </authorList>
    </citation>
    <scope>NUCLEOTIDE SEQUENCE</scope>
    <source>
        <strain evidence="2">SC17</strain>
    </source>
</reference>
<dbReference type="InterPro" id="IPR003961">
    <property type="entry name" value="FN3_dom"/>
</dbReference>
<dbReference type="Gene3D" id="2.60.40.10">
    <property type="entry name" value="Immunoglobulins"/>
    <property type="match status" value="2"/>
</dbReference>
<proteinExistence type="predicted"/>
<reference evidence="2" key="2">
    <citation type="submission" date="2020-09" db="EMBL/GenBank/DDBJ databases">
        <authorList>
            <person name="Wu Z."/>
        </authorList>
    </citation>
    <scope>NUCLEOTIDE SEQUENCE</scope>
    <source>
        <strain evidence="2">SC17</strain>
    </source>
</reference>
<dbReference type="AlphaFoldDB" id="A0A8J6QIN3"/>
<dbReference type="SUPFAM" id="SSF49265">
    <property type="entry name" value="Fibronectin type III"/>
    <property type="match status" value="1"/>
</dbReference>
<evidence type="ECO:0000259" key="1">
    <source>
        <dbReference type="PROSITE" id="PS50853"/>
    </source>
</evidence>
<dbReference type="Proteomes" id="UP000602057">
    <property type="component" value="Unassembled WGS sequence"/>
</dbReference>
<feature type="domain" description="Fibronectin type-III" evidence="1">
    <location>
        <begin position="16"/>
        <end position="114"/>
    </location>
</feature>